<sequence length="235" mass="26865">MDHLLYKLLAPTEGTRPLVVIDLSQEQAKQVPHDLSSLPLFGGDKSPGDQETILWNETIQALVIKRVLQGIRTEAERTYKEGRRLNNLVPMDEAHWLAPMEKPENQEKEAIHSLLIDAAHTTRKYGVGWMFISQRLYSLDSGIVEQLRIFFFGFGLGMGEEFRALIELVGGRGKALDLYQLFRNPHSTFEITSRVYHFMTIGLVSPLFFAGTPLFFNAFNTAEEFLEANVWYDTR</sequence>
<evidence type="ECO:0000313" key="2">
    <source>
        <dbReference type="Proteomes" id="UP000199611"/>
    </source>
</evidence>
<gene>
    <name evidence="1" type="ORF">SAMN05660836_02235</name>
</gene>
<evidence type="ECO:0000313" key="1">
    <source>
        <dbReference type="EMBL" id="SFM99298.1"/>
    </source>
</evidence>
<dbReference type="EMBL" id="FOUU01000009">
    <property type="protein sequence ID" value="SFM99298.1"/>
    <property type="molecule type" value="Genomic_DNA"/>
</dbReference>
<dbReference type="Gene3D" id="3.40.50.300">
    <property type="entry name" value="P-loop containing nucleotide triphosphate hydrolases"/>
    <property type="match status" value="1"/>
</dbReference>
<protein>
    <submittedName>
        <fullName evidence="1">Uncharacterized protein</fullName>
    </submittedName>
</protein>
<organism evidence="1 2">
    <name type="scientific">Thermodesulforhabdus norvegica</name>
    <dbReference type="NCBI Taxonomy" id="39841"/>
    <lineage>
        <taxon>Bacteria</taxon>
        <taxon>Pseudomonadati</taxon>
        <taxon>Thermodesulfobacteriota</taxon>
        <taxon>Syntrophobacteria</taxon>
        <taxon>Syntrophobacterales</taxon>
        <taxon>Thermodesulforhabdaceae</taxon>
        <taxon>Thermodesulforhabdus</taxon>
    </lineage>
</organism>
<reference evidence="1 2" key="1">
    <citation type="submission" date="2016-10" db="EMBL/GenBank/DDBJ databases">
        <authorList>
            <person name="de Groot N.N."/>
        </authorList>
    </citation>
    <scope>NUCLEOTIDE SEQUENCE [LARGE SCALE GENOMIC DNA]</scope>
    <source>
        <strain evidence="1 2">DSM 9990</strain>
    </source>
</reference>
<dbReference type="AlphaFoldDB" id="A0A1I4VDQ7"/>
<name>A0A1I4VDQ7_9BACT</name>
<dbReference type="Proteomes" id="UP000199611">
    <property type="component" value="Unassembled WGS sequence"/>
</dbReference>
<dbReference type="STRING" id="39841.SAMN05660836_02235"/>
<keyword evidence="2" id="KW-1185">Reference proteome</keyword>
<accession>A0A1I4VDQ7</accession>
<proteinExistence type="predicted"/>
<dbReference type="InterPro" id="IPR027417">
    <property type="entry name" value="P-loop_NTPase"/>
</dbReference>